<feature type="region of interest" description="Disordered" evidence="1">
    <location>
        <begin position="134"/>
        <end position="158"/>
    </location>
</feature>
<reference evidence="2 3" key="1">
    <citation type="submission" date="2022-06" db="EMBL/GenBank/DDBJ databases">
        <title>Draft genome sequence of type strain Streptomyces rubrisoli DSM 42083.</title>
        <authorList>
            <person name="Duangmal K."/>
            <person name="Klaysubun C."/>
        </authorList>
    </citation>
    <scope>NUCLEOTIDE SEQUENCE [LARGE SCALE GENOMIC DNA]</scope>
    <source>
        <strain evidence="2 3">DSM 42083</strain>
    </source>
</reference>
<protein>
    <recommendedName>
        <fullName evidence="4">Regulator component</fullName>
    </recommendedName>
</protein>
<evidence type="ECO:0000256" key="1">
    <source>
        <dbReference type="SAM" id="MobiDB-lite"/>
    </source>
</evidence>
<sequence>MDQLDLPRPFSAESLCAHLSQERRRPIHLHAIQPYTIGTSVCGLWLATDTDDHIFFEPQTTWLHQEHIILHEIAHLLFDHYSLSARGTTELAGLFADLSPRTVKRLLARTSYSTVQEQEAEMLASLIRTTTARARESPPSGTLGELEAVFGGSGPHAH</sequence>
<accession>A0ABT1PMG8</accession>
<gene>
    <name evidence="2" type="ORF">NON19_32000</name>
</gene>
<dbReference type="EMBL" id="JANFNH010000073">
    <property type="protein sequence ID" value="MCQ4046554.1"/>
    <property type="molecule type" value="Genomic_DNA"/>
</dbReference>
<evidence type="ECO:0008006" key="4">
    <source>
        <dbReference type="Google" id="ProtNLM"/>
    </source>
</evidence>
<proteinExistence type="predicted"/>
<keyword evidence="3" id="KW-1185">Reference proteome</keyword>
<dbReference type="RefSeq" id="WP_380608184.1">
    <property type="nucleotide sequence ID" value="NZ_JBHRWQ010000027.1"/>
</dbReference>
<dbReference type="Proteomes" id="UP001206206">
    <property type="component" value="Unassembled WGS sequence"/>
</dbReference>
<organism evidence="2 3">
    <name type="scientific">Streptantibioticus rubrisoli</name>
    <dbReference type="NCBI Taxonomy" id="1387313"/>
    <lineage>
        <taxon>Bacteria</taxon>
        <taxon>Bacillati</taxon>
        <taxon>Actinomycetota</taxon>
        <taxon>Actinomycetes</taxon>
        <taxon>Kitasatosporales</taxon>
        <taxon>Streptomycetaceae</taxon>
        <taxon>Streptantibioticus</taxon>
    </lineage>
</organism>
<evidence type="ECO:0000313" key="3">
    <source>
        <dbReference type="Proteomes" id="UP001206206"/>
    </source>
</evidence>
<comment type="caution">
    <text evidence="2">The sequence shown here is derived from an EMBL/GenBank/DDBJ whole genome shotgun (WGS) entry which is preliminary data.</text>
</comment>
<evidence type="ECO:0000313" key="2">
    <source>
        <dbReference type="EMBL" id="MCQ4046554.1"/>
    </source>
</evidence>
<name>A0ABT1PMG8_9ACTN</name>